<dbReference type="PANTHER" id="PTHR10656:SF69">
    <property type="entry name" value="MAB-21-LIKE HHH_H2TH-LIKE DOMAIN-CONTAINING PROTEIN"/>
    <property type="match status" value="1"/>
</dbReference>
<gene>
    <name evidence="1" type="ORF">DPMN_179627</name>
</gene>
<accession>A0A9D4IMC4</accession>
<comment type="caution">
    <text evidence="1">The sequence shown here is derived from an EMBL/GenBank/DDBJ whole genome shotgun (WGS) entry which is preliminary data.</text>
</comment>
<dbReference type="EMBL" id="JAIWYP010000009">
    <property type="protein sequence ID" value="KAH3778174.1"/>
    <property type="molecule type" value="Genomic_DNA"/>
</dbReference>
<name>A0A9D4IMC4_DREPO</name>
<keyword evidence="2" id="KW-1185">Reference proteome</keyword>
<sequence length="369" mass="42245">MEDIGVTKEIIHFRRHVHLLQETVISILQKPSETDVRIFGSQSEGSTTTGMQSDTDTLYSSTKRIARIDSHLPYRYASMGCNMSLVIKNVMSLSQCCSLQLVKLGDDGKIIPLTVENIKAKIDDQCVLDNQGRALLSNSSALKKMSSNCEEWTHELEQHGPAITLHDDTDLVVSINCSSIPADYRALFTALNQRGHWPKPETKIQANKCGLYLMAPGNLSSTFTYDPVRSAVIMHVRYVSDYFNSQWRMSTNMIERLLMFDLNIVQMKTYILTKIIRIEFLKHIVGDRLSTFYMKTALLFTVETFPEDIWTKDNLVQCVLFCLIKLRRFLKRRVCPLIQLAVSICFMTNFKSMNIQRLLPHFQSLLTLN</sequence>
<proteinExistence type="predicted"/>
<dbReference type="PANTHER" id="PTHR10656">
    <property type="entry name" value="CELL FATE DETERMINING PROTEIN MAB21-RELATED"/>
    <property type="match status" value="1"/>
</dbReference>
<evidence type="ECO:0000313" key="2">
    <source>
        <dbReference type="Proteomes" id="UP000828390"/>
    </source>
</evidence>
<dbReference type="Gene3D" id="1.10.1410.40">
    <property type="match status" value="1"/>
</dbReference>
<dbReference type="Proteomes" id="UP000828390">
    <property type="component" value="Unassembled WGS sequence"/>
</dbReference>
<dbReference type="AlphaFoldDB" id="A0A9D4IMC4"/>
<reference evidence="1" key="1">
    <citation type="journal article" date="2019" name="bioRxiv">
        <title>The Genome of the Zebra Mussel, Dreissena polymorpha: A Resource for Invasive Species Research.</title>
        <authorList>
            <person name="McCartney M.A."/>
            <person name="Auch B."/>
            <person name="Kono T."/>
            <person name="Mallez S."/>
            <person name="Zhang Y."/>
            <person name="Obille A."/>
            <person name="Becker A."/>
            <person name="Abrahante J.E."/>
            <person name="Garbe J."/>
            <person name="Badalamenti J.P."/>
            <person name="Herman A."/>
            <person name="Mangelson H."/>
            <person name="Liachko I."/>
            <person name="Sullivan S."/>
            <person name="Sone E.D."/>
            <person name="Koren S."/>
            <person name="Silverstein K.A.T."/>
            <person name="Beckman K.B."/>
            <person name="Gohl D.M."/>
        </authorList>
    </citation>
    <scope>NUCLEOTIDE SEQUENCE</scope>
    <source>
        <strain evidence="1">Duluth1</strain>
        <tissue evidence="1">Whole animal</tissue>
    </source>
</reference>
<reference evidence="1" key="2">
    <citation type="submission" date="2020-11" db="EMBL/GenBank/DDBJ databases">
        <authorList>
            <person name="McCartney M.A."/>
            <person name="Auch B."/>
            <person name="Kono T."/>
            <person name="Mallez S."/>
            <person name="Becker A."/>
            <person name="Gohl D.M."/>
            <person name="Silverstein K.A.T."/>
            <person name="Koren S."/>
            <person name="Bechman K.B."/>
            <person name="Herman A."/>
            <person name="Abrahante J.E."/>
            <person name="Garbe J."/>
        </authorList>
    </citation>
    <scope>NUCLEOTIDE SEQUENCE</scope>
    <source>
        <strain evidence="1">Duluth1</strain>
        <tissue evidence="1">Whole animal</tissue>
    </source>
</reference>
<protein>
    <submittedName>
        <fullName evidence="1">Uncharacterized protein</fullName>
    </submittedName>
</protein>
<evidence type="ECO:0000313" key="1">
    <source>
        <dbReference type="EMBL" id="KAH3778174.1"/>
    </source>
</evidence>
<organism evidence="1 2">
    <name type="scientific">Dreissena polymorpha</name>
    <name type="common">Zebra mussel</name>
    <name type="synonym">Mytilus polymorpha</name>
    <dbReference type="NCBI Taxonomy" id="45954"/>
    <lineage>
        <taxon>Eukaryota</taxon>
        <taxon>Metazoa</taxon>
        <taxon>Spiralia</taxon>
        <taxon>Lophotrochozoa</taxon>
        <taxon>Mollusca</taxon>
        <taxon>Bivalvia</taxon>
        <taxon>Autobranchia</taxon>
        <taxon>Heteroconchia</taxon>
        <taxon>Euheterodonta</taxon>
        <taxon>Imparidentia</taxon>
        <taxon>Neoheterodontei</taxon>
        <taxon>Myida</taxon>
        <taxon>Dreissenoidea</taxon>
        <taxon>Dreissenidae</taxon>
        <taxon>Dreissena</taxon>
    </lineage>
</organism>